<protein>
    <submittedName>
        <fullName evidence="1">Uncharacterized protein</fullName>
    </submittedName>
</protein>
<reference evidence="1 2" key="1">
    <citation type="submission" date="2019-03" db="EMBL/GenBank/DDBJ databases">
        <title>Genomic Encyclopedia of Type Strains, Phase IV (KMG-V): Genome sequencing to study the core and pangenomes of soil and plant-associated prokaryotes.</title>
        <authorList>
            <person name="Whitman W."/>
        </authorList>
    </citation>
    <scope>NUCLEOTIDE SEQUENCE [LARGE SCALE GENOMIC DNA]</scope>
    <source>
        <strain evidence="1 2">IE4868</strain>
    </source>
</reference>
<organism evidence="1 2">
    <name type="scientific">Rhizobium azibense</name>
    <dbReference type="NCBI Taxonomy" id="1136135"/>
    <lineage>
        <taxon>Bacteria</taxon>
        <taxon>Pseudomonadati</taxon>
        <taxon>Pseudomonadota</taxon>
        <taxon>Alphaproteobacteria</taxon>
        <taxon>Hyphomicrobiales</taxon>
        <taxon>Rhizobiaceae</taxon>
        <taxon>Rhizobium/Agrobacterium group</taxon>
        <taxon>Rhizobium</taxon>
    </lineage>
</organism>
<dbReference type="RefSeq" id="WP_132554533.1">
    <property type="nucleotide sequence ID" value="NZ_SMBK01000034.1"/>
</dbReference>
<dbReference type="Proteomes" id="UP000295507">
    <property type="component" value="Unassembled WGS sequence"/>
</dbReference>
<proteinExistence type="predicted"/>
<dbReference type="AlphaFoldDB" id="A0A4R3R1J6"/>
<sequence>MPTFWLSSIPKGGPATALTILASMEAFQDYSARMREHYHRDYSTRVKADELQFLFDGIPALDSHDHKDERATAWAVGLIGKLGDRSDLGTLRILLNQPDFARSATGAIRQIEMRC</sequence>
<name>A0A4R3R1J6_9HYPH</name>
<accession>A0A4R3R1J6</accession>
<gene>
    <name evidence="1" type="ORF">EV129_1346</name>
</gene>
<evidence type="ECO:0000313" key="1">
    <source>
        <dbReference type="EMBL" id="TCU28810.1"/>
    </source>
</evidence>
<comment type="caution">
    <text evidence="1">The sequence shown here is derived from an EMBL/GenBank/DDBJ whole genome shotgun (WGS) entry which is preliminary data.</text>
</comment>
<dbReference type="EMBL" id="SMBK01000034">
    <property type="protein sequence ID" value="TCU28810.1"/>
    <property type="molecule type" value="Genomic_DNA"/>
</dbReference>
<evidence type="ECO:0000313" key="2">
    <source>
        <dbReference type="Proteomes" id="UP000295507"/>
    </source>
</evidence>